<dbReference type="AlphaFoldDB" id="A0AA86UGT6"/>
<evidence type="ECO:0000313" key="4">
    <source>
        <dbReference type="Proteomes" id="UP001642409"/>
    </source>
</evidence>
<evidence type="ECO:0000256" key="1">
    <source>
        <dbReference type="SAM" id="Coils"/>
    </source>
</evidence>
<feature type="coiled-coil region" evidence="1">
    <location>
        <begin position="293"/>
        <end position="320"/>
    </location>
</feature>
<reference evidence="3 4" key="2">
    <citation type="submission" date="2024-07" db="EMBL/GenBank/DDBJ databases">
        <authorList>
            <person name="Akdeniz Z."/>
        </authorList>
    </citation>
    <scope>NUCLEOTIDE SEQUENCE [LARGE SCALE GENOMIC DNA]</scope>
</reference>
<reference evidence="2" key="1">
    <citation type="submission" date="2023-06" db="EMBL/GenBank/DDBJ databases">
        <authorList>
            <person name="Kurt Z."/>
        </authorList>
    </citation>
    <scope>NUCLEOTIDE SEQUENCE</scope>
</reference>
<dbReference type="EMBL" id="CATOUU010000865">
    <property type="protein sequence ID" value="CAI9955314.1"/>
    <property type="molecule type" value="Genomic_DNA"/>
</dbReference>
<dbReference type="Proteomes" id="UP001642409">
    <property type="component" value="Unassembled WGS sequence"/>
</dbReference>
<organism evidence="2">
    <name type="scientific">Hexamita inflata</name>
    <dbReference type="NCBI Taxonomy" id="28002"/>
    <lineage>
        <taxon>Eukaryota</taxon>
        <taxon>Metamonada</taxon>
        <taxon>Diplomonadida</taxon>
        <taxon>Hexamitidae</taxon>
        <taxon>Hexamitinae</taxon>
        <taxon>Hexamita</taxon>
    </lineage>
</organism>
<gene>
    <name evidence="2" type="ORF">HINF_LOCUS42959</name>
    <name evidence="3" type="ORF">HINF_LOCUS5144</name>
</gene>
<comment type="caution">
    <text evidence="2">The sequence shown here is derived from an EMBL/GenBank/DDBJ whole genome shotgun (WGS) entry which is preliminary data.</text>
</comment>
<proteinExistence type="predicted"/>
<dbReference type="Gene3D" id="2.160.20.110">
    <property type="match status" value="1"/>
</dbReference>
<sequence>MSGALLCGNCDVKVQKCNLVFIASGQQISGLVIEPKVCFIVQQSFIQFRIISAYSSGFTNVVKQQNTVFIVNQCKLSGSNQVHSWNNGYIASNIHVSIHLQISELQICIDQTQRFGQDSVQLDITGESISCNICENQFVVYGLCSEELKHSENVNGMYQCVYPFEYVDNQCICVTGYLLNITKCIQVVESLNNISYLIDNTTEQLQNISNNLQNKLNIVDQSVLNNVTDIENRILSNYSKQDLNLHFNTSILDNRIRDNITLIQNDISTTQNIADQKLLFNTSVLDQRIFNNVSALNLSLVAAETDLQQLKINISTMNRTIMDELTYVYQNLSSTNNAIYILENNLSTISVNISALDSRIQGNTSVLENSIKASSSALEQYIQQNATVLDWRIYYNVSLLNASINNNLNDINDSLSKQTQINVQQQNTIDELIKQINCTNNYGYSMVNGSCVQITCDIQGQQSINGICQCTSVNSIVQDGSCVCPINSQVVGIICVCSINGQTMQNGQCYCSTSGAIVVNNACTCGIYGINISNICSCPSGASLVNGVCTCTKINAYISGNQCVCPMFSSVVGNVCTCPSNSQIVNNMCTCNLITGQVMSNGVCKCQTIGAFANNGACVCGINALNVSDTCTCPINSSLVNNVCICDKISGQTIVNGACQCPTGQSVVNDTCQQVNYEINVSNFQCSQKVFTQSFDIQSITYQVTASSNFSAGYVFSASTIIQNAFIDISDNVYSTTVNPLFQSQSTFTSLKIQFGTQTFNSGSLLLSSSSVSINQMNIISRPGSQLTVNSAQLLNVLASSSSSASIANLLVNLSFAPSSGNITLINNINGVFNVSGYQVLGTYTSTGSVAMLGLNINSATVNVNQVSFKPTAFNVGNCSSYLFGNVATTSTIKNNNFAVILGSSSNFLLLGSISTTDISTSYQFGGIIAYINSNSVVSVNNVILDSYQRFSMSHVSNSGFLVGHSSLSSSSITIKNVCLQQNSTGLTTEFFQFGLIGQNNGNSSVQNASISFVVHGVSLTYFGVIGYQGGSIYAEVLSARTSVIINTGKGSNVGSIFGLECAKNCSVQNTSVVGGNISSVLSGVGGFVGVQRQNMTIMNSQMQQTNISGSSQVGGFVGVQYQNMTIINSQMQQTNISGSSQVGGFVGSLYQNTTIMNSQIQQTNISGSSYVGGFVGFQGSQLYLTNSNIQSVYLSGSSNIGIVVGSSRTVNFTGSSSTQVYVNGGLRGDCAALSNRDGC</sequence>
<accession>A0AA86UGT6</accession>
<keyword evidence="4" id="KW-1185">Reference proteome</keyword>
<name>A0AA86UGT6_9EUKA</name>
<protein>
    <submittedName>
        <fullName evidence="2">Platelet endothelial aggregation receptor 1-like</fullName>
    </submittedName>
    <submittedName>
        <fullName evidence="3">Platelet_endothelial aggregation receptor 1-like</fullName>
    </submittedName>
</protein>
<keyword evidence="2" id="KW-0675">Receptor</keyword>
<keyword evidence="1" id="KW-0175">Coiled coil</keyword>
<evidence type="ECO:0000313" key="3">
    <source>
        <dbReference type="EMBL" id="CAL5978997.1"/>
    </source>
</evidence>
<evidence type="ECO:0000313" key="2">
    <source>
        <dbReference type="EMBL" id="CAI9955314.1"/>
    </source>
</evidence>
<dbReference type="EMBL" id="CAXDID020000010">
    <property type="protein sequence ID" value="CAL5978997.1"/>
    <property type="molecule type" value="Genomic_DNA"/>
</dbReference>